<accession>A0A937X280</accession>
<organism evidence="1 2">
    <name type="scientific">Candidatus Tanganyikabacteria bacterium</name>
    <dbReference type="NCBI Taxonomy" id="2961651"/>
    <lineage>
        <taxon>Bacteria</taxon>
        <taxon>Bacillati</taxon>
        <taxon>Candidatus Sericytochromatia</taxon>
        <taxon>Candidatus Tanganyikabacteria</taxon>
    </lineage>
</organism>
<protein>
    <submittedName>
        <fullName evidence="1">Uncharacterized protein</fullName>
    </submittedName>
</protein>
<sequence length="58" mass="6874">MTYGKRELERFENPLLKEEYLQKYGDPCEDVAPDELMDLMESLWASRSGQYAQLRDTL</sequence>
<dbReference type="Proteomes" id="UP000703893">
    <property type="component" value="Unassembled WGS sequence"/>
</dbReference>
<comment type="caution">
    <text evidence="1">The sequence shown here is derived from an EMBL/GenBank/DDBJ whole genome shotgun (WGS) entry which is preliminary data.</text>
</comment>
<dbReference type="AlphaFoldDB" id="A0A937X280"/>
<name>A0A937X280_9BACT</name>
<evidence type="ECO:0000313" key="1">
    <source>
        <dbReference type="EMBL" id="MBM3273943.1"/>
    </source>
</evidence>
<gene>
    <name evidence="1" type="ORF">FJZ00_02230</name>
</gene>
<reference evidence="1 2" key="1">
    <citation type="submission" date="2019-03" db="EMBL/GenBank/DDBJ databases">
        <title>Lake Tanganyika Metagenome-Assembled Genomes (MAGs).</title>
        <authorList>
            <person name="Tran P."/>
        </authorList>
    </citation>
    <scope>NUCLEOTIDE SEQUENCE [LARGE SCALE GENOMIC DNA]</scope>
    <source>
        <strain evidence="1">K_DeepCast_65m_m2_236</strain>
    </source>
</reference>
<feature type="non-terminal residue" evidence="1">
    <location>
        <position position="58"/>
    </location>
</feature>
<proteinExistence type="predicted"/>
<dbReference type="EMBL" id="VGJX01000083">
    <property type="protein sequence ID" value="MBM3273943.1"/>
    <property type="molecule type" value="Genomic_DNA"/>
</dbReference>
<evidence type="ECO:0000313" key="2">
    <source>
        <dbReference type="Proteomes" id="UP000703893"/>
    </source>
</evidence>